<dbReference type="Pfam" id="PF01547">
    <property type="entry name" value="SBP_bac_1"/>
    <property type="match status" value="1"/>
</dbReference>
<dbReference type="EMBL" id="AORV01000022">
    <property type="protein sequence ID" value="EMS73015.1"/>
    <property type="molecule type" value="Genomic_DNA"/>
</dbReference>
<evidence type="ECO:0000256" key="1">
    <source>
        <dbReference type="SAM" id="SignalP"/>
    </source>
</evidence>
<name>S0FLC2_RUMCE</name>
<dbReference type="RefSeq" id="WP_004624324.1">
    <property type="nucleotide sequence ID" value="NZ_AORV01000022.1"/>
</dbReference>
<dbReference type="InterPro" id="IPR022627">
    <property type="entry name" value="DUF3502"/>
</dbReference>
<organism evidence="3 4">
    <name type="scientific">Ruminiclostridium cellobioparum subsp. termitidis CT1112</name>
    <dbReference type="NCBI Taxonomy" id="1195236"/>
    <lineage>
        <taxon>Bacteria</taxon>
        <taxon>Bacillati</taxon>
        <taxon>Bacillota</taxon>
        <taxon>Clostridia</taxon>
        <taxon>Eubacteriales</taxon>
        <taxon>Oscillospiraceae</taxon>
        <taxon>Ruminiclostridium</taxon>
    </lineage>
</organism>
<gene>
    <name evidence="3" type="ORF">CTER_0946</name>
</gene>
<feature type="domain" description="DUF3502" evidence="2">
    <location>
        <begin position="469"/>
        <end position="536"/>
    </location>
</feature>
<dbReference type="SUPFAM" id="SSF53850">
    <property type="entry name" value="Periplasmic binding protein-like II"/>
    <property type="match status" value="1"/>
</dbReference>
<dbReference type="Gene3D" id="3.40.190.10">
    <property type="entry name" value="Periplasmic binding protein-like II"/>
    <property type="match status" value="2"/>
</dbReference>
<evidence type="ECO:0000259" key="2">
    <source>
        <dbReference type="Pfam" id="PF12010"/>
    </source>
</evidence>
<protein>
    <submittedName>
        <fullName evidence="3">ABC-type sugar transport system, periplasmic component</fullName>
    </submittedName>
</protein>
<dbReference type="PATRIC" id="fig|1195236.3.peg.1236"/>
<feature type="chain" id="PRO_5039306506" evidence="1">
    <location>
        <begin position="22"/>
        <end position="540"/>
    </location>
</feature>
<keyword evidence="1" id="KW-0732">Signal</keyword>
<dbReference type="InterPro" id="IPR006059">
    <property type="entry name" value="SBP"/>
</dbReference>
<keyword evidence="3" id="KW-0813">Transport</keyword>
<evidence type="ECO:0000313" key="3">
    <source>
        <dbReference type="EMBL" id="EMS73015.1"/>
    </source>
</evidence>
<comment type="caution">
    <text evidence="3">The sequence shown here is derived from an EMBL/GenBank/DDBJ whole genome shotgun (WGS) entry which is preliminary data.</text>
</comment>
<keyword evidence="3" id="KW-0762">Sugar transport</keyword>
<keyword evidence="4" id="KW-1185">Reference proteome</keyword>
<dbReference type="Proteomes" id="UP000014155">
    <property type="component" value="Unassembled WGS sequence"/>
</dbReference>
<dbReference type="PROSITE" id="PS51257">
    <property type="entry name" value="PROKAR_LIPOPROTEIN"/>
    <property type="match status" value="1"/>
</dbReference>
<dbReference type="STRING" id="1195236.CTER_0946"/>
<sequence>MHAKKTARSLCLSLAIFMTLATGLTGCGGSKSAGESTAAASASVSTGTANDSTAAGASKIDTSNEVELTGYLLGDRPQGMDAVLEKLNEKLLKDINATLKINYIGWGDLQAKYPLVLASGDNVDWIFTANWAYYGQEAAKGAFYELNDDMVRTYMPKHYAATDARAWKEAYINGKIFMVPTATPDKKVDECIIREDLRKKYDVPEVNSWKDIEPYLEAIKKNEPGMIPLNIDSAIDIGRPFNYTLKAESKGYTDLLAATSGGSGIVYDSDDPNGTLIKMTDPSVVNDYKVAAKVIKGWYDKGYLNRNAYSNKVRSKDSFEQGKSGVAFGNTVDIQSTLTKAQSMGWETKVISGLTAKGTYPQDSYINNGFAVTAKSKNPERTLMAMDLIMEDVEYNQIAYYGIEGVNFVVKDGKIALPDGLTADKNTYPPDASGFWFTNKDLLKTQAAWSDEYVQLREDAKKKVAPCVYAAFTPNTDKVKTEVASLNPVIVQYFNPINLGMFKDIDAAFDTLDKKLTAAGFEKLFAEMKTQTDAYKTSMN</sequence>
<dbReference type="eggNOG" id="COG1653">
    <property type="taxonomic scope" value="Bacteria"/>
</dbReference>
<evidence type="ECO:0000313" key="4">
    <source>
        <dbReference type="Proteomes" id="UP000014155"/>
    </source>
</evidence>
<accession>S0FLC2</accession>
<proteinExistence type="predicted"/>
<dbReference type="AlphaFoldDB" id="S0FLC2"/>
<feature type="signal peptide" evidence="1">
    <location>
        <begin position="1"/>
        <end position="21"/>
    </location>
</feature>
<dbReference type="Pfam" id="PF12010">
    <property type="entry name" value="DUF3502"/>
    <property type="match status" value="1"/>
</dbReference>
<reference evidence="3 4" key="1">
    <citation type="journal article" date="2013" name="Genome Announc.">
        <title>Draft Genome Sequence of the Cellulolytic, Mesophilic, Anaerobic Bacterium Clostridium termitidis Strain CT1112 (DSM 5398).</title>
        <authorList>
            <person name="Lal S."/>
            <person name="Ramachandran U."/>
            <person name="Zhang X."/>
            <person name="Munir R."/>
            <person name="Sparling R."/>
            <person name="Levin D.B."/>
        </authorList>
    </citation>
    <scope>NUCLEOTIDE SEQUENCE [LARGE SCALE GENOMIC DNA]</scope>
    <source>
        <strain evidence="3 4">CT1112</strain>
    </source>
</reference>